<accession>A0A3Q3GDF4</accession>
<keyword evidence="4" id="KW-1185">Reference proteome</keyword>
<dbReference type="PANTHER" id="PTHR36981:SF9">
    <property type="entry name" value="NANOR-RELATED"/>
    <property type="match status" value="1"/>
</dbReference>
<dbReference type="GeneTree" id="ENSGT00530000068605"/>
<evidence type="ECO:0000259" key="2">
    <source>
        <dbReference type="Pfam" id="PF20478"/>
    </source>
</evidence>
<feature type="domain" description="P2X purinoreceptor 7 intracellular" evidence="2">
    <location>
        <begin position="110"/>
        <end position="197"/>
    </location>
</feature>
<dbReference type="Ensembl" id="ENSLBET00000030360.1">
    <property type="protein sequence ID" value="ENSLBEP00000028993.1"/>
    <property type="gene ID" value="ENSLBEG00000021957.1"/>
</dbReference>
<name>A0A3Q3GDF4_9LABR</name>
<evidence type="ECO:0000313" key="4">
    <source>
        <dbReference type="Proteomes" id="UP000261660"/>
    </source>
</evidence>
<proteinExistence type="predicted"/>
<organism evidence="3 4">
    <name type="scientific">Labrus bergylta</name>
    <name type="common">ballan wrasse</name>
    <dbReference type="NCBI Taxonomy" id="56723"/>
    <lineage>
        <taxon>Eukaryota</taxon>
        <taxon>Metazoa</taxon>
        <taxon>Chordata</taxon>
        <taxon>Craniata</taxon>
        <taxon>Vertebrata</taxon>
        <taxon>Euteleostomi</taxon>
        <taxon>Actinopterygii</taxon>
        <taxon>Neopterygii</taxon>
        <taxon>Teleostei</taxon>
        <taxon>Neoteleostei</taxon>
        <taxon>Acanthomorphata</taxon>
        <taxon>Eupercaria</taxon>
        <taxon>Labriformes</taxon>
        <taxon>Labridae</taxon>
        <taxon>Labrus</taxon>
    </lineage>
</organism>
<dbReference type="Pfam" id="PF20478">
    <property type="entry name" value="P2RX7_C"/>
    <property type="match status" value="1"/>
</dbReference>
<evidence type="ECO:0000256" key="1">
    <source>
        <dbReference type="SAM" id="MobiDB-lite"/>
    </source>
</evidence>
<reference evidence="3" key="1">
    <citation type="submission" date="2025-08" db="UniProtKB">
        <authorList>
            <consortium name="Ensembl"/>
        </authorList>
    </citation>
    <scope>IDENTIFICATION</scope>
</reference>
<evidence type="ECO:0000313" key="3">
    <source>
        <dbReference type="Ensembl" id="ENSLBEP00000028993.1"/>
    </source>
</evidence>
<sequence length="197" mass="22372">MDDSVGSNGTCATEMSFEVEDFSPPESPVDPHVDHDHRRPDPYRFDLLEGAASAETANDQDSEVQERMGDVSEWYTRPPGGFFWLLHFRQITTVLKFTIAIFHSNIGLAACITAHPGFEPVALNPYVLQAVYGTYMQLYGEMQTPDLNSAYRHLAYCSFVRWCWGYLGHHIRVVIPSCVVTLIWRKFPEPGETYTGF</sequence>
<dbReference type="Proteomes" id="UP000261660">
    <property type="component" value="Unplaced"/>
</dbReference>
<dbReference type="PANTHER" id="PTHR36981">
    <property type="entry name" value="ZGC:195170"/>
    <property type="match status" value="1"/>
</dbReference>
<dbReference type="InterPro" id="IPR046815">
    <property type="entry name" value="P2RX7_C"/>
</dbReference>
<dbReference type="AlphaFoldDB" id="A0A3Q3GDF4"/>
<protein>
    <recommendedName>
        <fullName evidence="2">P2X purinoreceptor 7 intracellular domain-containing protein</fullName>
    </recommendedName>
</protein>
<dbReference type="InParanoid" id="A0A3Q3GDF4"/>
<reference evidence="3" key="2">
    <citation type="submission" date="2025-09" db="UniProtKB">
        <authorList>
            <consortium name="Ensembl"/>
        </authorList>
    </citation>
    <scope>IDENTIFICATION</scope>
</reference>
<feature type="compositionally biased region" description="Polar residues" evidence="1">
    <location>
        <begin position="1"/>
        <end position="13"/>
    </location>
</feature>
<feature type="compositionally biased region" description="Basic and acidic residues" evidence="1">
    <location>
        <begin position="29"/>
        <end position="41"/>
    </location>
</feature>
<feature type="region of interest" description="Disordered" evidence="1">
    <location>
        <begin position="1"/>
        <end position="41"/>
    </location>
</feature>